<evidence type="ECO:0000256" key="1">
    <source>
        <dbReference type="SAM" id="MobiDB-lite"/>
    </source>
</evidence>
<dbReference type="Proteomes" id="UP000281553">
    <property type="component" value="Unassembled WGS sequence"/>
</dbReference>
<dbReference type="AlphaFoldDB" id="A0A3P7P325"/>
<name>A0A3P7P325_DIBLA</name>
<feature type="region of interest" description="Disordered" evidence="1">
    <location>
        <begin position="133"/>
        <end position="215"/>
    </location>
</feature>
<accession>A0A3P7P325</accession>
<keyword evidence="4" id="KW-1185">Reference proteome</keyword>
<keyword evidence="2" id="KW-0472">Membrane</keyword>
<keyword evidence="2" id="KW-1133">Transmembrane helix</keyword>
<gene>
    <name evidence="3" type="ORF">DILT_LOCUS8187</name>
</gene>
<reference evidence="3 4" key="1">
    <citation type="submission" date="2018-11" db="EMBL/GenBank/DDBJ databases">
        <authorList>
            <consortium name="Pathogen Informatics"/>
        </authorList>
    </citation>
    <scope>NUCLEOTIDE SEQUENCE [LARGE SCALE GENOMIC DNA]</scope>
</reference>
<dbReference type="EMBL" id="UYRU01053691">
    <property type="protein sequence ID" value="VDN12356.1"/>
    <property type="molecule type" value="Genomic_DNA"/>
</dbReference>
<protein>
    <submittedName>
        <fullName evidence="3">Uncharacterized protein</fullName>
    </submittedName>
</protein>
<feature type="compositionally biased region" description="Basic and acidic residues" evidence="1">
    <location>
        <begin position="155"/>
        <end position="189"/>
    </location>
</feature>
<sequence length="215" mass="23221">MADIVEYLPNYAVCAGIVTAVVLVISFVLWRCVTGKSSDSLAQKSKLKKGKEKKKSPERIQAASKPPSTPKTQTTQDSSEQKIQPTVVPQFQSAAPVVAPNKNRKGNAKVEHAAPAIEEIEVAAVEDDEWVTVKRGKSSRGPQTADAPAKVNQKPKQDKGASKESTPKETKNSQKAKKSAEPRPQRSSDEESPVAEEPNPPKPAVMEPVEGNTIY</sequence>
<evidence type="ECO:0000313" key="4">
    <source>
        <dbReference type="Proteomes" id="UP000281553"/>
    </source>
</evidence>
<feature type="transmembrane region" description="Helical" evidence="2">
    <location>
        <begin position="12"/>
        <end position="30"/>
    </location>
</feature>
<feature type="compositionally biased region" description="Basic residues" evidence="1">
    <location>
        <begin position="45"/>
        <end position="56"/>
    </location>
</feature>
<feature type="region of interest" description="Disordered" evidence="1">
    <location>
        <begin position="41"/>
        <end position="111"/>
    </location>
</feature>
<evidence type="ECO:0000256" key="2">
    <source>
        <dbReference type="SAM" id="Phobius"/>
    </source>
</evidence>
<feature type="compositionally biased region" description="Polar residues" evidence="1">
    <location>
        <begin position="81"/>
        <end position="93"/>
    </location>
</feature>
<feature type="compositionally biased region" description="Low complexity" evidence="1">
    <location>
        <begin position="64"/>
        <end position="78"/>
    </location>
</feature>
<dbReference type="OrthoDB" id="6308490at2759"/>
<keyword evidence="2" id="KW-0812">Transmembrane</keyword>
<proteinExistence type="predicted"/>
<organism evidence="3 4">
    <name type="scientific">Dibothriocephalus latus</name>
    <name type="common">Fish tapeworm</name>
    <name type="synonym">Diphyllobothrium latum</name>
    <dbReference type="NCBI Taxonomy" id="60516"/>
    <lineage>
        <taxon>Eukaryota</taxon>
        <taxon>Metazoa</taxon>
        <taxon>Spiralia</taxon>
        <taxon>Lophotrochozoa</taxon>
        <taxon>Platyhelminthes</taxon>
        <taxon>Cestoda</taxon>
        <taxon>Eucestoda</taxon>
        <taxon>Diphyllobothriidea</taxon>
        <taxon>Diphyllobothriidae</taxon>
        <taxon>Dibothriocephalus</taxon>
    </lineage>
</organism>
<evidence type="ECO:0000313" key="3">
    <source>
        <dbReference type="EMBL" id="VDN12356.1"/>
    </source>
</evidence>